<accession>A0ABW0W2D9</accession>
<feature type="transmembrane region" description="Helical" evidence="5">
    <location>
        <begin position="226"/>
        <end position="248"/>
    </location>
</feature>
<comment type="caution">
    <text evidence="7">The sequence shown here is derived from an EMBL/GenBank/DDBJ whole genome shotgun (WGS) entry which is preliminary data.</text>
</comment>
<protein>
    <submittedName>
        <fullName evidence="7">APC family permease</fullName>
    </submittedName>
</protein>
<reference evidence="8" key="1">
    <citation type="journal article" date="2019" name="Int. J. Syst. Evol. Microbiol.">
        <title>The Global Catalogue of Microorganisms (GCM) 10K type strain sequencing project: providing services to taxonomists for standard genome sequencing and annotation.</title>
        <authorList>
            <consortium name="The Broad Institute Genomics Platform"/>
            <consortium name="The Broad Institute Genome Sequencing Center for Infectious Disease"/>
            <person name="Wu L."/>
            <person name="Ma J."/>
        </authorList>
    </citation>
    <scope>NUCLEOTIDE SEQUENCE [LARGE SCALE GENOMIC DNA]</scope>
    <source>
        <strain evidence="8">CGMCC 1.3240</strain>
    </source>
</reference>
<keyword evidence="3 5" id="KW-1133">Transmembrane helix</keyword>
<sequence>MKQEVKLAKTLTLFQVVFLGLAWMTPMIYFSIYGIAYEASQGMLTQAYSLAFLAIVFTAYSYSIMARAYPTSGSAYTYVKKAIHPYLGFLVGWAILLDYLFSPIIACLTFGIYMHAQFPSIPAAAWMIVINVAVTIVNLRGVNISANLSKIIVLLQMGFIALFCILLAKQLSDVSAPLHPFLQTDVPLPTVLAGASMICFSFLGFDSVSNMSEETKNSGKNIPKAIFIIILTASVLYIVPSLLTQLVFPHITFLDVDSAGLEIVKMVGGAGLSAIFIVVLMFAIFSQGLSSVTSVSRLLYVMGRESILPKRWFGMIHSKYKTPAFNILFTGIISLFALVISLDTAVKFVNFGALTAFIFINLSVIFKRYIKDRQRSPLQTVLYLICPIIGMCVVSWLLSLLDTSALMMGAGWLLFGIVYRLYKTKWVSNRSVVFSE</sequence>
<feature type="transmembrane region" description="Helical" evidence="5">
    <location>
        <begin position="404"/>
        <end position="422"/>
    </location>
</feature>
<feature type="transmembrane region" description="Helical" evidence="5">
    <location>
        <begin position="120"/>
        <end position="139"/>
    </location>
</feature>
<feature type="transmembrane region" description="Helical" evidence="5">
    <location>
        <begin position="86"/>
        <end position="114"/>
    </location>
</feature>
<name>A0ABW0W2D9_9BACL</name>
<keyword evidence="2 5" id="KW-0812">Transmembrane</keyword>
<dbReference type="EMBL" id="JBHSOW010000088">
    <property type="protein sequence ID" value="MFC5652040.1"/>
    <property type="molecule type" value="Genomic_DNA"/>
</dbReference>
<feature type="transmembrane region" description="Helical" evidence="5">
    <location>
        <begin position="47"/>
        <end position="65"/>
    </location>
</feature>
<feature type="domain" description="Amino acid permease/ SLC12A" evidence="6">
    <location>
        <begin position="21"/>
        <end position="404"/>
    </location>
</feature>
<organism evidence="7 8">
    <name type="scientific">Paenibacillus solisilvae</name>
    <dbReference type="NCBI Taxonomy" id="2486751"/>
    <lineage>
        <taxon>Bacteria</taxon>
        <taxon>Bacillati</taxon>
        <taxon>Bacillota</taxon>
        <taxon>Bacilli</taxon>
        <taxon>Bacillales</taxon>
        <taxon>Paenibacillaceae</taxon>
        <taxon>Paenibacillus</taxon>
    </lineage>
</organism>
<dbReference type="PANTHER" id="PTHR42770">
    <property type="entry name" value="AMINO ACID TRANSPORTER-RELATED"/>
    <property type="match status" value="1"/>
</dbReference>
<evidence type="ECO:0000256" key="1">
    <source>
        <dbReference type="ARBA" id="ARBA00004141"/>
    </source>
</evidence>
<dbReference type="RefSeq" id="WP_379190675.1">
    <property type="nucleotide sequence ID" value="NZ_JBHSOW010000088.1"/>
</dbReference>
<evidence type="ECO:0000256" key="3">
    <source>
        <dbReference type="ARBA" id="ARBA00022989"/>
    </source>
</evidence>
<dbReference type="Gene3D" id="1.20.1740.10">
    <property type="entry name" value="Amino acid/polyamine transporter I"/>
    <property type="match status" value="1"/>
</dbReference>
<feature type="transmembrane region" description="Helical" evidence="5">
    <location>
        <begin position="268"/>
        <end position="301"/>
    </location>
</feature>
<feature type="transmembrane region" description="Helical" evidence="5">
    <location>
        <begin position="348"/>
        <end position="366"/>
    </location>
</feature>
<dbReference type="InterPro" id="IPR050367">
    <property type="entry name" value="APC_superfamily"/>
</dbReference>
<feature type="transmembrane region" description="Helical" evidence="5">
    <location>
        <begin position="151"/>
        <end position="168"/>
    </location>
</feature>
<proteinExistence type="predicted"/>
<dbReference type="Proteomes" id="UP001596047">
    <property type="component" value="Unassembled WGS sequence"/>
</dbReference>
<evidence type="ECO:0000313" key="8">
    <source>
        <dbReference type="Proteomes" id="UP001596047"/>
    </source>
</evidence>
<dbReference type="InterPro" id="IPR004841">
    <property type="entry name" value="AA-permease/SLC12A_dom"/>
</dbReference>
<evidence type="ECO:0000256" key="2">
    <source>
        <dbReference type="ARBA" id="ARBA00022692"/>
    </source>
</evidence>
<evidence type="ECO:0000313" key="7">
    <source>
        <dbReference type="EMBL" id="MFC5652040.1"/>
    </source>
</evidence>
<keyword evidence="8" id="KW-1185">Reference proteome</keyword>
<feature type="transmembrane region" description="Helical" evidence="5">
    <location>
        <begin position="378"/>
        <end position="398"/>
    </location>
</feature>
<feature type="transmembrane region" description="Helical" evidence="5">
    <location>
        <begin position="12"/>
        <end position="35"/>
    </location>
</feature>
<dbReference type="PANTHER" id="PTHR42770:SF8">
    <property type="entry name" value="PUTRESCINE IMPORTER PUUP"/>
    <property type="match status" value="1"/>
</dbReference>
<dbReference type="PIRSF" id="PIRSF006060">
    <property type="entry name" value="AA_transporter"/>
    <property type="match status" value="1"/>
</dbReference>
<dbReference type="Pfam" id="PF00324">
    <property type="entry name" value="AA_permease"/>
    <property type="match status" value="1"/>
</dbReference>
<feature type="transmembrane region" description="Helical" evidence="5">
    <location>
        <begin position="322"/>
        <end position="342"/>
    </location>
</feature>
<keyword evidence="4 5" id="KW-0472">Membrane</keyword>
<evidence type="ECO:0000256" key="5">
    <source>
        <dbReference type="SAM" id="Phobius"/>
    </source>
</evidence>
<evidence type="ECO:0000256" key="4">
    <source>
        <dbReference type="ARBA" id="ARBA00023136"/>
    </source>
</evidence>
<gene>
    <name evidence="7" type="ORF">ACFPYJ_23565</name>
</gene>
<evidence type="ECO:0000259" key="6">
    <source>
        <dbReference type="Pfam" id="PF00324"/>
    </source>
</evidence>
<comment type="subcellular location">
    <subcellularLocation>
        <location evidence="1">Membrane</location>
        <topology evidence="1">Multi-pass membrane protein</topology>
    </subcellularLocation>
</comment>
<feature type="transmembrane region" description="Helical" evidence="5">
    <location>
        <begin position="188"/>
        <end position="205"/>
    </location>
</feature>